<evidence type="ECO:0000259" key="1">
    <source>
        <dbReference type="PROSITE" id="PS51857"/>
    </source>
</evidence>
<organism evidence="2 3">
    <name type="scientific">Durusdinium trenchii</name>
    <dbReference type="NCBI Taxonomy" id="1381693"/>
    <lineage>
        <taxon>Eukaryota</taxon>
        <taxon>Sar</taxon>
        <taxon>Alveolata</taxon>
        <taxon>Dinophyceae</taxon>
        <taxon>Suessiales</taxon>
        <taxon>Symbiodiniaceae</taxon>
        <taxon>Durusdinium</taxon>
    </lineage>
</organism>
<dbReference type="Proteomes" id="UP001642484">
    <property type="component" value="Unassembled WGS sequence"/>
</dbReference>
<dbReference type="SUPFAM" id="SSF50249">
    <property type="entry name" value="Nucleic acid-binding proteins"/>
    <property type="match status" value="2"/>
</dbReference>
<accession>A0ABP0M417</accession>
<evidence type="ECO:0000313" key="3">
    <source>
        <dbReference type="Proteomes" id="UP001642484"/>
    </source>
</evidence>
<reference evidence="2 3" key="1">
    <citation type="submission" date="2024-02" db="EMBL/GenBank/DDBJ databases">
        <authorList>
            <person name="Chen Y."/>
            <person name="Shah S."/>
            <person name="Dougan E. K."/>
            <person name="Thang M."/>
            <person name="Chan C."/>
        </authorList>
    </citation>
    <scope>NUCLEOTIDE SEQUENCE [LARGE SCALE GENOMIC DNA]</scope>
</reference>
<feature type="domain" description="CSD" evidence="1">
    <location>
        <begin position="96"/>
        <end position="135"/>
    </location>
</feature>
<dbReference type="Gene3D" id="2.40.50.140">
    <property type="entry name" value="Nucleic acid-binding proteins"/>
    <property type="match status" value="2"/>
</dbReference>
<dbReference type="InterPro" id="IPR012340">
    <property type="entry name" value="NA-bd_OB-fold"/>
</dbReference>
<dbReference type="PANTHER" id="PTHR12962:SF1">
    <property type="entry name" value="COLD SHOCK DOMAIN-CONTAINING PROTEIN CG9705"/>
    <property type="match status" value="1"/>
</dbReference>
<dbReference type="PROSITE" id="PS51857">
    <property type="entry name" value="CSD_2"/>
    <property type="match status" value="1"/>
</dbReference>
<evidence type="ECO:0000313" key="2">
    <source>
        <dbReference type="EMBL" id="CAK9046231.1"/>
    </source>
</evidence>
<keyword evidence="3" id="KW-1185">Reference proteome</keyword>
<dbReference type="InterPro" id="IPR052069">
    <property type="entry name" value="Ca-reg_mRNA-binding_domain"/>
</dbReference>
<proteinExistence type="predicted"/>
<dbReference type="Pfam" id="PF00313">
    <property type="entry name" value="CSD"/>
    <property type="match status" value="1"/>
</dbReference>
<sequence>MSRRGTVKFYNSVDGYGFIRSGSQSRPGAPEVYVHRSAIADGQMLVRGDQDEEIIETVPDGVIEEEGRLNALRVTGGSGGYGLTHGCKVDRSTVKDLRGTIKKFFPEKGWGFIIQEQGGPNLFFHSNQLDDGSVT</sequence>
<comment type="caution">
    <text evidence="2">The sequence shown here is derived from an EMBL/GenBank/DDBJ whole genome shotgun (WGS) entry which is preliminary data.</text>
</comment>
<gene>
    <name evidence="2" type="ORF">CCMP2556_LOCUS24052</name>
</gene>
<protein>
    <recommendedName>
        <fullName evidence="1">CSD domain-containing protein</fullName>
    </recommendedName>
</protein>
<dbReference type="InterPro" id="IPR002059">
    <property type="entry name" value="CSP_DNA-bd"/>
</dbReference>
<name>A0ABP0M417_9DINO</name>
<dbReference type="PANTHER" id="PTHR12962">
    <property type="entry name" value="CALCIUM-REGULATED HEAT STABLE PROTEIN CRHSP-24-RELATED"/>
    <property type="match status" value="1"/>
</dbReference>
<dbReference type="EMBL" id="CAXAMN010015614">
    <property type="protein sequence ID" value="CAK9046231.1"/>
    <property type="molecule type" value="Genomic_DNA"/>
</dbReference>